<dbReference type="PANTHER" id="PTHR34461:SF2">
    <property type="entry name" value="EXPRESSED PROTEIN"/>
    <property type="match status" value="1"/>
</dbReference>
<feature type="region of interest" description="Disordered" evidence="1">
    <location>
        <begin position="402"/>
        <end position="427"/>
    </location>
</feature>
<feature type="compositionally biased region" description="Basic and acidic residues" evidence="1">
    <location>
        <begin position="417"/>
        <end position="427"/>
    </location>
</feature>
<sequence>MESGYKHFIRTIRRGVEIKVCNIDSQRRPALAFKSLTEVYESEEAKRFLQRCVVDSCNTDIDSVLDSDQMKSRTSFLSKVVRKSREIKPRADNFTPCSDNDMGSDLDDDTTLEQLRERSKPKRKKISYMGLHSVKADEDKNNLQDEPDLDEPLIRLKLKLSKNSIAKRTCVNGSLAMSSTIAFTVKSEQNLVSEDCLLVGHETAPVIHDKTEAPQAEHLGCQSTCSADHLSIDHDKGSSYCGVEPNKFLELVQSENREPLLPVNDHQFCFTNEISYDHLEDIEPTCMIIHSDSVGVKEEILELSCPEFPVLSPTFERRNEVGRSLSCRSEPFEYCDPDVLCQSSMEEISCPSHGSGIQVSDIAADNNDGSMGLNHEIDINLTKEEVELDFPEKLDDYLKRQESSPENKFYGGSHVHSTPEQHQHPERLLSTRKAISPSTREKLCLAMESIEHCNDVKKNSLGKFSQRKDVTHPRQIIQKPNKTTRNDQSSRISRSLPNLSTGCASIKYCSESAIVFSQRQMHDTESLTMRLLSELKSMKDIVEQKLLFEAYRNASLKNDADEVKLAIDNATKTEEAATKWLNMMSRDCNRFCKIMKLSPNNIDTYKYAAPREGKKIRFADEVGGELCHVKYFDDTAVPLVSDCIDQ</sequence>
<evidence type="ECO:0000313" key="3">
    <source>
        <dbReference type="Proteomes" id="UP000250235"/>
    </source>
</evidence>
<keyword evidence="3" id="KW-1185">Reference proteome</keyword>
<dbReference type="AlphaFoldDB" id="A0A2Z7ALW4"/>
<protein>
    <submittedName>
        <fullName evidence="2">Uncharacterized protein</fullName>
    </submittedName>
</protein>
<dbReference type="EMBL" id="KV016225">
    <property type="protein sequence ID" value="KZV20189.1"/>
    <property type="molecule type" value="Genomic_DNA"/>
</dbReference>
<organism evidence="2 3">
    <name type="scientific">Dorcoceras hygrometricum</name>
    <dbReference type="NCBI Taxonomy" id="472368"/>
    <lineage>
        <taxon>Eukaryota</taxon>
        <taxon>Viridiplantae</taxon>
        <taxon>Streptophyta</taxon>
        <taxon>Embryophyta</taxon>
        <taxon>Tracheophyta</taxon>
        <taxon>Spermatophyta</taxon>
        <taxon>Magnoliopsida</taxon>
        <taxon>eudicotyledons</taxon>
        <taxon>Gunneridae</taxon>
        <taxon>Pentapetalae</taxon>
        <taxon>asterids</taxon>
        <taxon>lamiids</taxon>
        <taxon>Lamiales</taxon>
        <taxon>Gesneriaceae</taxon>
        <taxon>Didymocarpoideae</taxon>
        <taxon>Trichosporeae</taxon>
        <taxon>Loxocarpinae</taxon>
        <taxon>Dorcoceras</taxon>
    </lineage>
</organism>
<proteinExistence type="predicted"/>
<gene>
    <name evidence="2" type="ORF">F511_01046</name>
</gene>
<evidence type="ECO:0000256" key="1">
    <source>
        <dbReference type="SAM" id="MobiDB-lite"/>
    </source>
</evidence>
<dbReference type="OrthoDB" id="775914at2759"/>
<name>A0A2Z7ALW4_9LAMI</name>
<dbReference type="Proteomes" id="UP000250235">
    <property type="component" value="Unassembled WGS sequence"/>
</dbReference>
<evidence type="ECO:0000313" key="2">
    <source>
        <dbReference type="EMBL" id="KZV20189.1"/>
    </source>
</evidence>
<accession>A0A2Z7ALW4</accession>
<reference evidence="2 3" key="1">
    <citation type="journal article" date="2015" name="Proc. Natl. Acad. Sci. U.S.A.">
        <title>The resurrection genome of Boea hygrometrica: A blueprint for survival of dehydration.</title>
        <authorList>
            <person name="Xiao L."/>
            <person name="Yang G."/>
            <person name="Zhang L."/>
            <person name="Yang X."/>
            <person name="Zhao S."/>
            <person name="Ji Z."/>
            <person name="Zhou Q."/>
            <person name="Hu M."/>
            <person name="Wang Y."/>
            <person name="Chen M."/>
            <person name="Xu Y."/>
            <person name="Jin H."/>
            <person name="Xiao X."/>
            <person name="Hu G."/>
            <person name="Bao F."/>
            <person name="Hu Y."/>
            <person name="Wan P."/>
            <person name="Li L."/>
            <person name="Deng X."/>
            <person name="Kuang T."/>
            <person name="Xiang C."/>
            <person name="Zhu J.K."/>
            <person name="Oliver M.J."/>
            <person name="He Y."/>
        </authorList>
    </citation>
    <scope>NUCLEOTIDE SEQUENCE [LARGE SCALE GENOMIC DNA]</scope>
    <source>
        <strain evidence="3">cv. XS01</strain>
    </source>
</reference>
<dbReference type="PANTHER" id="PTHR34461">
    <property type="entry name" value="EXPRESSED PROTEIN"/>
    <property type="match status" value="1"/>
</dbReference>